<feature type="domain" description="HTH tetR-type" evidence="5">
    <location>
        <begin position="13"/>
        <end position="72"/>
    </location>
</feature>
<name>A0ABQ4A566_9ACTN</name>
<dbReference type="InterPro" id="IPR001647">
    <property type="entry name" value="HTH_TetR"/>
</dbReference>
<reference evidence="6 7" key="1">
    <citation type="submission" date="2021-01" db="EMBL/GenBank/DDBJ databases">
        <title>Whole genome shotgun sequence of Actinoplanes humidus NBRC 14915.</title>
        <authorList>
            <person name="Komaki H."/>
            <person name="Tamura T."/>
        </authorList>
    </citation>
    <scope>NUCLEOTIDE SEQUENCE [LARGE SCALE GENOMIC DNA]</scope>
    <source>
        <strain evidence="6 7">NBRC 14915</strain>
    </source>
</reference>
<dbReference type="PANTHER" id="PTHR30055">
    <property type="entry name" value="HTH-TYPE TRANSCRIPTIONAL REGULATOR RUTR"/>
    <property type="match status" value="1"/>
</dbReference>
<dbReference type="PROSITE" id="PS50977">
    <property type="entry name" value="HTH_TETR_2"/>
    <property type="match status" value="1"/>
</dbReference>
<proteinExistence type="predicted"/>
<dbReference type="Proteomes" id="UP000603200">
    <property type="component" value="Unassembled WGS sequence"/>
</dbReference>
<evidence type="ECO:0000313" key="6">
    <source>
        <dbReference type="EMBL" id="GIE25986.1"/>
    </source>
</evidence>
<evidence type="ECO:0000256" key="3">
    <source>
        <dbReference type="ARBA" id="ARBA00023163"/>
    </source>
</evidence>
<comment type="caution">
    <text evidence="6">The sequence shown here is derived from an EMBL/GenBank/DDBJ whole genome shotgun (WGS) entry which is preliminary data.</text>
</comment>
<dbReference type="RefSeq" id="WP_203842907.1">
    <property type="nucleotide sequence ID" value="NZ_BAAATV010000029.1"/>
</dbReference>
<dbReference type="SUPFAM" id="SSF48498">
    <property type="entry name" value="Tetracyclin repressor-like, C-terminal domain"/>
    <property type="match status" value="1"/>
</dbReference>
<evidence type="ECO:0000256" key="1">
    <source>
        <dbReference type="ARBA" id="ARBA00023015"/>
    </source>
</evidence>
<organism evidence="6 7">
    <name type="scientific">Winogradskya humida</name>
    <dbReference type="NCBI Taxonomy" id="113566"/>
    <lineage>
        <taxon>Bacteria</taxon>
        <taxon>Bacillati</taxon>
        <taxon>Actinomycetota</taxon>
        <taxon>Actinomycetes</taxon>
        <taxon>Micromonosporales</taxon>
        <taxon>Micromonosporaceae</taxon>
        <taxon>Winogradskya</taxon>
    </lineage>
</organism>
<dbReference type="InterPro" id="IPR036271">
    <property type="entry name" value="Tet_transcr_reg_TetR-rel_C_sf"/>
</dbReference>
<gene>
    <name evidence="6" type="ORF">Ahu01nite_090880</name>
</gene>
<keyword evidence="2 4" id="KW-0238">DNA-binding</keyword>
<evidence type="ECO:0000313" key="7">
    <source>
        <dbReference type="Proteomes" id="UP000603200"/>
    </source>
</evidence>
<protein>
    <submittedName>
        <fullName evidence="6">TetR family transcriptional regulator</fullName>
    </submittedName>
</protein>
<dbReference type="EMBL" id="BOMN01000131">
    <property type="protein sequence ID" value="GIE25986.1"/>
    <property type="molecule type" value="Genomic_DNA"/>
</dbReference>
<dbReference type="SUPFAM" id="SSF46689">
    <property type="entry name" value="Homeodomain-like"/>
    <property type="match status" value="1"/>
</dbReference>
<feature type="DNA-binding region" description="H-T-H motif" evidence="4">
    <location>
        <begin position="35"/>
        <end position="54"/>
    </location>
</feature>
<dbReference type="Pfam" id="PF21597">
    <property type="entry name" value="TetR_C_43"/>
    <property type="match status" value="1"/>
</dbReference>
<dbReference type="InterPro" id="IPR050109">
    <property type="entry name" value="HTH-type_TetR-like_transc_reg"/>
</dbReference>
<keyword evidence="1" id="KW-0805">Transcription regulation</keyword>
<dbReference type="PRINTS" id="PR00455">
    <property type="entry name" value="HTHTETR"/>
</dbReference>
<evidence type="ECO:0000259" key="5">
    <source>
        <dbReference type="PROSITE" id="PS50977"/>
    </source>
</evidence>
<dbReference type="Gene3D" id="1.10.357.10">
    <property type="entry name" value="Tetracycline Repressor, domain 2"/>
    <property type="match status" value="1"/>
</dbReference>
<keyword evidence="7" id="KW-1185">Reference proteome</keyword>
<dbReference type="Pfam" id="PF00440">
    <property type="entry name" value="TetR_N"/>
    <property type="match status" value="1"/>
</dbReference>
<sequence length="211" mass="22941">MPEKTPNLRVDAERNRARVLAAAREIFAEQGLQAPMSEVARRAGVGAATMFRRFPTKEDLVTAVFASKMTAYADAVDEALNDPDPWRGFCAYVEKVCEMQAADRGFADVLTVTFPMAKAFEAERNRAGAGFADLIARAKAAGRLRADFVHQDLVMVLMANAGVVSATTEAAQDTWRRLVAYLVQSFAAEAAAPLPDPATPSQMYRALLRLA</sequence>
<dbReference type="InterPro" id="IPR049445">
    <property type="entry name" value="TetR_SbtR-like_C"/>
</dbReference>
<accession>A0ABQ4A566</accession>
<evidence type="ECO:0000256" key="2">
    <source>
        <dbReference type="ARBA" id="ARBA00023125"/>
    </source>
</evidence>
<keyword evidence="3" id="KW-0804">Transcription</keyword>
<evidence type="ECO:0000256" key="4">
    <source>
        <dbReference type="PROSITE-ProRule" id="PRU00335"/>
    </source>
</evidence>
<dbReference type="PANTHER" id="PTHR30055:SF234">
    <property type="entry name" value="HTH-TYPE TRANSCRIPTIONAL REGULATOR BETI"/>
    <property type="match status" value="1"/>
</dbReference>
<dbReference type="InterPro" id="IPR009057">
    <property type="entry name" value="Homeodomain-like_sf"/>
</dbReference>